<keyword evidence="1" id="KW-0732">Signal</keyword>
<feature type="signal peptide" evidence="1">
    <location>
        <begin position="1"/>
        <end position="37"/>
    </location>
</feature>
<dbReference type="Proteomes" id="UP001144313">
    <property type="component" value="Unassembled WGS sequence"/>
</dbReference>
<feature type="domain" description="SGNH hydrolase-type esterase" evidence="2">
    <location>
        <begin position="248"/>
        <end position="446"/>
    </location>
</feature>
<feature type="chain" id="PRO_5040770717" description="SGNH hydrolase-type esterase domain-containing protein" evidence="1">
    <location>
        <begin position="38"/>
        <end position="472"/>
    </location>
</feature>
<dbReference type="InterPro" id="IPR036514">
    <property type="entry name" value="SGNH_hydro_sf"/>
</dbReference>
<dbReference type="CDD" id="cd00229">
    <property type="entry name" value="SGNH_hydrolase"/>
    <property type="match status" value="1"/>
</dbReference>
<comment type="caution">
    <text evidence="3">The sequence shown here is derived from an EMBL/GenBank/DDBJ whole genome shotgun (WGS) entry which is preliminary data.</text>
</comment>
<dbReference type="SUPFAM" id="SSF52266">
    <property type="entry name" value="SGNH hydrolase"/>
    <property type="match status" value="1"/>
</dbReference>
<sequence length="472" mass="49685">MPIAKRRTASRQRIRVSLFAAGVLLLSLLLAPHPAAAGAISSTVLIEERFGAQTVPANFGFPTGASVGGGVLRVTENMSNYTTSVSRFDSLIMSEKTLDLRFDWKTSIASDGMKTGLEFRDDAGHLVFAIAATGSQLRYAVTGPDSSSASAPDSLNPAWTRFGFDRSKWYTVDLHMDFTLGRVQYSIATKEASPRVMASGTGAITGRSLAKFVACNYYGTGVQSIDNFRLARPDLAAEGALAGSSVYAFGDSIVYGHSYARGFVNLVAEREGMALTKYAVNGATVGPVSGPSSGKILTQVRSASSQAPDFVVFDGGTNDAQTLQQLDGYEIGAVGGSFDPGSFDTGTFAGSFEATIHAMKQKWPTATLVYVPVHKLGSRDWNTQLALRTVTLAAAEKWGVAVADVFADATLDTRITSHRVAYTFDGLVGGFPGTGGTGTHPNIAGMTEFYVPVLTARLADLAGVGTGRVTGT</sequence>
<reference evidence="3" key="1">
    <citation type="submission" date="2022-12" db="EMBL/GenBank/DDBJ databases">
        <title>Reference genome sequencing for broad-spectrum identification of bacterial and archaeal isolates by mass spectrometry.</title>
        <authorList>
            <person name="Sekiguchi Y."/>
            <person name="Tourlousse D.M."/>
        </authorList>
    </citation>
    <scope>NUCLEOTIDE SEQUENCE</scope>
    <source>
        <strain evidence="3">LLR39Z86</strain>
    </source>
</reference>
<dbReference type="AlphaFoldDB" id="A0A9W6LHM5"/>
<gene>
    <name evidence="3" type="ORF">GALLR39Z86_28240</name>
</gene>
<dbReference type="InterPro" id="IPR013830">
    <property type="entry name" value="SGNH_hydro"/>
</dbReference>
<accession>A0A9W6LHM5</accession>
<organism evidence="3 4">
    <name type="scientific">Glycomyces algeriensis</name>
    <dbReference type="NCBI Taxonomy" id="256037"/>
    <lineage>
        <taxon>Bacteria</taxon>
        <taxon>Bacillati</taxon>
        <taxon>Actinomycetota</taxon>
        <taxon>Actinomycetes</taxon>
        <taxon>Glycomycetales</taxon>
        <taxon>Glycomycetaceae</taxon>
        <taxon>Glycomyces</taxon>
    </lineage>
</organism>
<name>A0A9W6LHM5_9ACTN</name>
<dbReference type="RefSeq" id="WP_270113305.1">
    <property type="nucleotide sequence ID" value="NZ_BAAAOL010000017.1"/>
</dbReference>
<protein>
    <recommendedName>
        <fullName evidence="2">SGNH hydrolase-type esterase domain-containing protein</fullName>
    </recommendedName>
</protein>
<proteinExistence type="predicted"/>
<evidence type="ECO:0000259" key="2">
    <source>
        <dbReference type="Pfam" id="PF13472"/>
    </source>
</evidence>
<evidence type="ECO:0000256" key="1">
    <source>
        <dbReference type="SAM" id="SignalP"/>
    </source>
</evidence>
<dbReference type="Gene3D" id="3.40.50.1110">
    <property type="entry name" value="SGNH hydrolase"/>
    <property type="match status" value="1"/>
</dbReference>
<dbReference type="EMBL" id="BSDT01000001">
    <property type="protein sequence ID" value="GLI42974.1"/>
    <property type="molecule type" value="Genomic_DNA"/>
</dbReference>
<dbReference type="Pfam" id="PF13472">
    <property type="entry name" value="Lipase_GDSL_2"/>
    <property type="match status" value="1"/>
</dbReference>
<evidence type="ECO:0000313" key="4">
    <source>
        <dbReference type="Proteomes" id="UP001144313"/>
    </source>
</evidence>
<evidence type="ECO:0000313" key="3">
    <source>
        <dbReference type="EMBL" id="GLI42974.1"/>
    </source>
</evidence>
<keyword evidence="4" id="KW-1185">Reference proteome</keyword>